<feature type="domain" description="Peptidase M24" evidence="1">
    <location>
        <begin position="176"/>
        <end position="390"/>
    </location>
</feature>
<protein>
    <recommendedName>
        <fullName evidence="4">Creatinase N-terminal domain-containing protein</fullName>
    </recommendedName>
</protein>
<dbReference type="CDD" id="cd01066">
    <property type="entry name" value="APP_MetAP"/>
    <property type="match status" value="1"/>
</dbReference>
<dbReference type="InterPro" id="IPR014335">
    <property type="entry name" value="Ectoine_EutD"/>
</dbReference>
<dbReference type="NCBIfam" id="TIGR02993">
    <property type="entry name" value="ectoine_eutD"/>
    <property type="match status" value="1"/>
</dbReference>
<dbReference type="Gene3D" id="3.90.230.10">
    <property type="entry name" value="Creatinase/methionine aminopeptidase superfamily"/>
    <property type="match status" value="1"/>
</dbReference>
<dbReference type="InterPro" id="IPR000994">
    <property type="entry name" value="Pept_M24"/>
</dbReference>
<dbReference type="SUPFAM" id="SSF55920">
    <property type="entry name" value="Creatinase/aminopeptidase"/>
    <property type="match status" value="1"/>
</dbReference>
<dbReference type="InterPro" id="IPR036005">
    <property type="entry name" value="Creatinase/aminopeptidase-like"/>
</dbReference>
<dbReference type="SUPFAM" id="SSF53092">
    <property type="entry name" value="Creatinase/prolidase N-terminal domain"/>
    <property type="match status" value="1"/>
</dbReference>
<dbReference type="EMBL" id="UINC01001196">
    <property type="protein sequence ID" value="SUZ73980.1"/>
    <property type="molecule type" value="Genomic_DNA"/>
</dbReference>
<dbReference type="Gene3D" id="3.40.350.10">
    <property type="entry name" value="Creatinase/prolidase N-terminal domain"/>
    <property type="match status" value="1"/>
</dbReference>
<evidence type="ECO:0000259" key="1">
    <source>
        <dbReference type="Pfam" id="PF00557"/>
    </source>
</evidence>
<name>A0A381Q4H1_9ZZZZ</name>
<sequence>MPRFEKEEYDVRITKVRQSMAEKNIEVLIVTDPSNMAWLTGYDGWSFYVHQCVILTLEGEPFWYGRGMDANGAKRTVFMQHENIIGYPDDYVQNPQKHPMDYLSEIFKGKAGTSASGASVGTGLANKTIGVEKDNYYFSASCLESLQKNLPGATLTDATGIVNWQRTVKSPQELVYMRKAARIVEKMHARILEVMEPGMRKNDLVAEIYHSAISGVSATSGEQGFGGDYPAIVPMAPTGADASAPHLTWDDQPIANNSGTFFEIAGCYQRYHCPLSRTVYLGKPPQKYLDVEKAVLEGIDSALNVAKSGNLAEDIEAAWSKTISKYGYEKTSRSGYAIGLSYPPDWGERTVSFRKGDKTVLAPNMTFHFMPALWFDDWGLEITESFVITETGAETLANVPRKLFVKP</sequence>
<accession>A0A381Q4H1</accession>
<dbReference type="PANTHER" id="PTHR46112:SF2">
    <property type="entry name" value="XAA-PRO AMINOPEPTIDASE P-RELATED"/>
    <property type="match status" value="1"/>
</dbReference>
<proteinExistence type="predicted"/>
<reference evidence="3" key="1">
    <citation type="submission" date="2018-05" db="EMBL/GenBank/DDBJ databases">
        <authorList>
            <person name="Lanie J.A."/>
            <person name="Ng W.-L."/>
            <person name="Kazmierczak K.M."/>
            <person name="Andrzejewski T.M."/>
            <person name="Davidsen T.M."/>
            <person name="Wayne K.J."/>
            <person name="Tettelin H."/>
            <person name="Glass J.I."/>
            <person name="Rusch D."/>
            <person name="Podicherti R."/>
            <person name="Tsui H.-C.T."/>
            <person name="Winkler M.E."/>
        </authorList>
    </citation>
    <scope>NUCLEOTIDE SEQUENCE</scope>
</reference>
<evidence type="ECO:0000259" key="2">
    <source>
        <dbReference type="Pfam" id="PF01321"/>
    </source>
</evidence>
<dbReference type="InterPro" id="IPR029149">
    <property type="entry name" value="Creatin/AminoP/Spt16_N"/>
</dbReference>
<dbReference type="InterPro" id="IPR000587">
    <property type="entry name" value="Creatinase_N"/>
</dbReference>
<dbReference type="Pfam" id="PF00557">
    <property type="entry name" value="Peptidase_M24"/>
    <property type="match status" value="1"/>
</dbReference>
<evidence type="ECO:0008006" key="4">
    <source>
        <dbReference type="Google" id="ProtNLM"/>
    </source>
</evidence>
<gene>
    <name evidence="3" type="ORF">METZ01_LOCUS26834</name>
</gene>
<organism evidence="3">
    <name type="scientific">marine metagenome</name>
    <dbReference type="NCBI Taxonomy" id="408172"/>
    <lineage>
        <taxon>unclassified sequences</taxon>
        <taxon>metagenomes</taxon>
        <taxon>ecological metagenomes</taxon>
    </lineage>
</organism>
<dbReference type="PANTHER" id="PTHR46112">
    <property type="entry name" value="AMINOPEPTIDASE"/>
    <property type="match status" value="1"/>
</dbReference>
<feature type="domain" description="Creatinase N-terminal" evidence="2">
    <location>
        <begin position="12"/>
        <end position="168"/>
    </location>
</feature>
<evidence type="ECO:0000313" key="3">
    <source>
        <dbReference type="EMBL" id="SUZ73980.1"/>
    </source>
</evidence>
<dbReference type="AlphaFoldDB" id="A0A381Q4H1"/>
<dbReference type="InterPro" id="IPR050659">
    <property type="entry name" value="Peptidase_M24B"/>
</dbReference>
<dbReference type="Pfam" id="PF01321">
    <property type="entry name" value="Creatinase_N"/>
    <property type="match status" value="1"/>
</dbReference>